<name>A0A0F9R5J3_9ZZZZ</name>
<accession>A0A0F9R5J3</accession>
<feature type="non-terminal residue" evidence="1">
    <location>
        <position position="1"/>
    </location>
</feature>
<proteinExistence type="predicted"/>
<evidence type="ECO:0008006" key="2">
    <source>
        <dbReference type="Google" id="ProtNLM"/>
    </source>
</evidence>
<protein>
    <recommendedName>
        <fullName evidence="2">Alcohol dehydrogenase-like C-terminal domain-containing protein</fullName>
    </recommendedName>
</protein>
<sequence>IDLFANNKIDASTFISDVISLKNIQKTFERFLEPVGNRNFIKILVEI</sequence>
<dbReference type="AlphaFoldDB" id="A0A0F9R5J3"/>
<gene>
    <name evidence="1" type="ORF">LCGC14_0934250</name>
</gene>
<reference evidence="1" key="1">
    <citation type="journal article" date="2015" name="Nature">
        <title>Complex archaea that bridge the gap between prokaryotes and eukaryotes.</title>
        <authorList>
            <person name="Spang A."/>
            <person name="Saw J.H."/>
            <person name="Jorgensen S.L."/>
            <person name="Zaremba-Niedzwiedzka K."/>
            <person name="Martijn J."/>
            <person name="Lind A.E."/>
            <person name="van Eijk R."/>
            <person name="Schleper C."/>
            <person name="Guy L."/>
            <person name="Ettema T.J."/>
        </authorList>
    </citation>
    <scope>NUCLEOTIDE SEQUENCE</scope>
</reference>
<comment type="caution">
    <text evidence="1">The sequence shown here is derived from an EMBL/GenBank/DDBJ whole genome shotgun (WGS) entry which is preliminary data.</text>
</comment>
<evidence type="ECO:0000313" key="1">
    <source>
        <dbReference type="EMBL" id="KKN20571.1"/>
    </source>
</evidence>
<dbReference type="EMBL" id="LAZR01003229">
    <property type="protein sequence ID" value="KKN20571.1"/>
    <property type="molecule type" value="Genomic_DNA"/>
</dbReference>
<organism evidence="1">
    <name type="scientific">marine sediment metagenome</name>
    <dbReference type="NCBI Taxonomy" id="412755"/>
    <lineage>
        <taxon>unclassified sequences</taxon>
        <taxon>metagenomes</taxon>
        <taxon>ecological metagenomes</taxon>
    </lineage>
</organism>